<dbReference type="Proteomes" id="UP000255036">
    <property type="component" value="Unassembled WGS sequence"/>
</dbReference>
<organism evidence="1 2">
    <name type="scientific">Anaerosacchariphilus polymeriproducens</name>
    <dbReference type="NCBI Taxonomy" id="1812858"/>
    <lineage>
        <taxon>Bacteria</taxon>
        <taxon>Bacillati</taxon>
        <taxon>Bacillota</taxon>
        <taxon>Clostridia</taxon>
        <taxon>Lachnospirales</taxon>
        <taxon>Lachnospiraceae</taxon>
        <taxon>Anaerosacchariphilus</taxon>
    </lineage>
</organism>
<name>A0A371B028_9FIRM</name>
<evidence type="ECO:0000313" key="1">
    <source>
        <dbReference type="EMBL" id="RDU25185.1"/>
    </source>
</evidence>
<gene>
    <name evidence="1" type="ORF">DWV06_00470</name>
</gene>
<reference evidence="1 2" key="1">
    <citation type="submission" date="2018-07" db="EMBL/GenBank/DDBJ databases">
        <title>Anaerosacharophilus polymeroproducens gen. nov. sp. nov., an anaerobic bacterium isolated from salt field.</title>
        <authorList>
            <person name="Kim W."/>
            <person name="Yang S.-H."/>
            <person name="Oh J."/>
            <person name="Lee J.-H."/>
            <person name="Kwon K.K."/>
        </authorList>
    </citation>
    <scope>NUCLEOTIDE SEQUENCE [LARGE SCALE GENOMIC DNA]</scope>
    <source>
        <strain evidence="1 2">MCWD5</strain>
    </source>
</reference>
<comment type="caution">
    <text evidence="1">The sequence shown here is derived from an EMBL/GenBank/DDBJ whole genome shotgun (WGS) entry which is preliminary data.</text>
</comment>
<dbReference type="RefSeq" id="WP_115480218.1">
    <property type="nucleotide sequence ID" value="NZ_QRCT01000004.1"/>
</dbReference>
<evidence type="ECO:0000313" key="2">
    <source>
        <dbReference type="Proteomes" id="UP000255036"/>
    </source>
</evidence>
<protein>
    <submittedName>
        <fullName evidence="1">Uncharacterized protein</fullName>
    </submittedName>
</protein>
<keyword evidence="2" id="KW-1185">Reference proteome</keyword>
<dbReference type="AlphaFoldDB" id="A0A371B028"/>
<dbReference type="OrthoDB" id="2029085at2"/>
<proteinExistence type="predicted"/>
<sequence length="198" mass="22490">MEGFPLSSQRNRFPCNDDIIRTRDSIIEEIRIDRNTGYVTISYGVMGDFNIIQMELVTLIVGNNTVIRDRSGFNMRLSDLREGMVVDAEFSSAMTFSIPPQARAYRITVVNRNAASNITEGRVLFIDFNNRFLYTGNSNNLLSQMRFVITNSTVILDRNGNPIHLRNIRPGQRVRVEHATFQTASIPPQTTAFVVQII</sequence>
<accession>A0A371B028</accession>
<dbReference type="EMBL" id="QRCT01000004">
    <property type="protein sequence ID" value="RDU25185.1"/>
    <property type="molecule type" value="Genomic_DNA"/>
</dbReference>